<accession>A0AA88D661</accession>
<dbReference type="EMBL" id="BTGU01000002">
    <property type="protein sequence ID" value="GMN28284.1"/>
    <property type="molecule type" value="Genomic_DNA"/>
</dbReference>
<keyword evidence="1" id="KW-1133">Transmembrane helix</keyword>
<evidence type="ECO:0000256" key="1">
    <source>
        <dbReference type="SAM" id="Phobius"/>
    </source>
</evidence>
<name>A0AA88D661_FICCA</name>
<proteinExistence type="predicted"/>
<dbReference type="AlphaFoldDB" id="A0AA88D661"/>
<dbReference type="Proteomes" id="UP001187192">
    <property type="component" value="Unassembled WGS sequence"/>
</dbReference>
<dbReference type="PANTHER" id="PTHR38225">
    <property type="entry name" value="PROTEIN, PUTATIVE-RELATED"/>
    <property type="match status" value="1"/>
</dbReference>
<organism evidence="2 3">
    <name type="scientific">Ficus carica</name>
    <name type="common">Common fig</name>
    <dbReference type="NCBI Taxonomy" id="3494"/>
    <lineage>
        <taxon>Eukaryota</taxon>
        <taxon>Viridiplantae</taxon>
        <taxon>Streptophyta</taxon>
        <taxon>Embryophyta</taxon>
        <taxon>Tracheophyta</taxon>
        <taxon>Spermatophyta</taxon>
        <taxon>Magnoliopsida</taxon>
        <taxon>eudicotyledons</taxon>
        <taxon>Gunneridae</taxon>
        <taxon>Pentapetalae</taxon>
        <taxon>rosids</taxon>
        <taxon>fabids</taxon>
        <taxon>Rosales</taxon>
        <taxon>Moraceae</taxon>
        <taxon>Ficeae</taxon>
        <taxon>Ficus</taxon>
    </lineage>
</organism>
<keyword evidence="1" id="KW-0812">Transmembrane</keyword>
<dbReference type="PANTHER" id="PTHR38225:SF4">
    <property type="entry name" value="PROTEIN, PUTATIVE-RELATED"/>
    <property type="match status" value="1"/>
</dbReference>
<evidence type="ECO:0000313" key="2">
    <source>
        <dbReference type="EMBL" id="GMN28284.1"/>
    </source>
</evidence>
<sequence>MFDTASLPCTFCAPSLKRNIHQSVQPIRAQSYRDHDHHGSRSSSDHNIVDANLSVLNERVAKIKVKERLERCCRSDIYGWNYVPAAGDCKNKHKLTRRQIRSDHQFSSLSGLLEFAAIVGGTLGFTFFTGTFFLCVVSLFVHLYQSL</sequence>
<feature type="transmembrane region" description="Helical" evidence="1">
    <location>
        <begin position="111"/>
        <end position="144"/>
    </location>
</feature>
<evidence type="ECO:0000313" key="3">
    <source>
        <dbReference type="Proteomes" id="UP001187192"/>
    </source>
</evidence>
<comment type="caution">
    <text evidence="2">The sequence shown here is derived from an EMBL/GenBank/DDBJ whole genome shotgun (WGS) entry which is preliminary data.</text>
</comment>
<gene>
    <name evidence="2" type="ORF">TIFTF001_001990</name>
</gene>
<keyword evidence="3" id="KW-1185">Reference proteome</keyword>
<reference evidence="2" key="1">
    <citation type="submission" date="2023-07" db="EMBL/GenBank/DDBJ databases">
        <title>draft genome sequence of fig (Ficus carica).</title>
        <authorList>
            <person name="Takahashi T."/>
            <person name="Nishimura K."/>
        </authorList>
    </citation>
    <scope>NUCLEOTIDE SEQUENCE</scope>
</reference>
<protein>
    <submittedName>
        <fullName evidence="2">Uncharacterized protein</fullName>
    </submittedName>
</protein>
<keyword evidence="1" id="KW-0472">Membrane</keyword>